<feature type="region of interest" description="Disordered" evidence="1">
    <location>
        <begin position="60"/>
        <end position="117"/>
    </location>
</feature>
<sequence>MTAAVILTFPLGRRATAKRPPGKAPATMKPAPNGAGGVAGVRRVQWQCFADTENLNGALSGAPRHPFPPASSWRCKPPGTGWREGGRNPHGGAACSAAMEDSLGQGKTVRKPPVSLF</sequence>
<evidence type="ECO:0000313" key="3">
    <source>
        <dbReference type="Proteomes" id="UP001066276"/>
    </source>
</evidence>
<proteinExistence type="predicted"/>
<protein>
    <submittedName>
        <fullName evidence="2">Uncharacterized protein</fullName>
    </submittedName>
</protein>
<gene>
    <name evidence="2" type="ORF">NDU88_006423</name>
</gene>
<dbReference type="EMBL" id="JANPWB010000007">
    <property type="protein sequence ID" value="KAJ1174603.1"/>
    <property type="molecule type" value="Genomic_DNA"/>
</dbReference>
<keyword evidence="3" id="KW-1185">Reference proteome</keyword>
<evidence type="ECO:0000313" key="2">
    <source>
        <dbReference type="EMBL" id="KAJ1174603.1"/>
    </source>
</evidence>
<evidence type="ECO:0000256" key="1">
    <source>
        <dbReference type="SAM" id="MobiDB-lite"/>
    </source>
</evidence>
<feature type="region of interest" description="Disordered" evidence="1">
    <location>
        <begin position="14"/>
        <end position="37"/>
    </location>
</feature>
<reference evidence="2" key="1">
    <citation type="journal article" date="2022" name="bioRxiv">
        <title>Sequencing and chromosome-scale assembly of the giantPleurodeles waltlgenome.</title>
        <authorList>
            <person name="Brown T."/>
            <person name="Elewa A."/>
            <person name="Iarovenko S."/>
            <person name="Subramanian E."/>
            <person name="Araus A.J."/>
            <person name="Petzold A."/>
            <person name="Susuki M."/>
            <person name="Suzuki K.-i.T."/>
            <person name="Hayashi T."/>
            <person name="Toyoda A."/>
            <person name="Oliveira C."/>
            <person name="Osipova E."/>
            <person name="Leigh N.D."/>
            <person name="Simon A."/>
            <person name="Yun M.H."/>
        </authorList>
    </citation>
    <scope>NUCLEOTIDE SEQUENCE</scope>
    <source>
        <strain evidence="2">20211129_DDA</strain>
        <tissue evidence="2">Liver</tissue>
    </source>
</reference>
<name>A0AAV7TDF7_PLEWA</name>
<organism evidence="2 3">
    <name type="scientific">Pleurodeles waltl</name>
    <name type="common">Iberian ribbed newt</name>
    <dbReference type="NCBI Taxonomy" id="8319"/>
    <lineage>
        <taxon>Eukaryota</taxon>
        <taxon>Metazoa</taxon>
        <taxon>Chordata</taxon>
        <taxon>Craniata</taxon>
        <taxon>Vertebrata</taxon>
        <taxon>Euteleostomi</taxon>
        <taxon>Amphibia</taxon>
        <taxon>Batrachia</taxon>
        <taxon>Caudata</taxon>
        <taxon>Salamandroidea</taxon>
        <taxon>Salamandridae</taxon>
        <taxon>Pleurodelinae</taxon>
        <taxon>Pleurodeles</taxon>
    </lineage>
</organism>
<accession>A0AAV7TDF7</accession>
<dbReference type="AlphaFoldDB" id="A0AAV7TDF7"/>
<comment type="caution">
    <text evidence="2">The sequence shown here is derived from an EMBL/GenBank/DDBJ whole genome shotgun (WGS) entry which is preliminary data.</text>
</comment>
<dbReference type="Proteomes" id="UP001066276">
    <property type="component" value="Chromosome 4_1"/>
</dbReference>